<feature type="transmembrane region" description="Helical" evidence="1">
    <location>
        <begin position="37"/>
        <end position="58"/>
    </location>
</feature>
<sequence>MKPRLCRSADRSYIHGFLREFGLSVQMRLYTMHKREFVMVFIVFFAMLGLALFIGLAGPPITVTAKQKATQLTPSVNQSQLTSGPFVLKSPALSTYAQQLWLISKIIIDIEEDALPYTNPLHISCLRTLTNLSWLAPLVDGFRLQ</sequence>
<comment type="caution">
    <text evidence="3">The sequence shown here is derived from an EMBL/GenBank/DDBJ whole genome shotgun (WGS) entry which is preliminary data.</text>
</comment>
<gene>
    <name evidence="3" type="ORF">SK128_027559</name>
</gene>
<dbReference type="Pfam" id="PF21885">
    <property type="entry name" value="TMEM181_GOLD"/>
    <property type="match status" value="1"/>
</dbReference>
<evidence type="ECO:0000259" key="2">
    <source>
        <dbReference type="Pfam" id="PF21885"/>
    </source>
</evidence>
<keyword evidence="1" id="KW-1133">Transmembrane helix</keyword>
<accession>A0AAN8WXC3</accession>
<keyword evidence="4" id="KW-1185">Reference proteome</keyword>
<reference evidence="3 4" key="1">
    <citation type="submission" date="2023-11" db="EMBL/GenBank/DDBJ databases">
        <title>Halocaridina rubra genome assembly.</title>
        <authorList>
            <person name="Smith C."/>
        </authorList>
    </citation>
    <scope>NUCLEOTIDE SEQUENCE [LARGE SCALE GENOMIC DNA]</scope>
    <source>
        <strain evidence="3">EP-1</strain>
        <tissue evidence="3">Whole</tissue>
    </source>
</reference>
<dbReference type="PANTHER" id="PTHR31918:SF1">
    <property type="entry name" value="TRANSMEMBRANE PROTEIN 181"/>
    <property type="match status" value="1"/>
</dbReference>
<evidence type="ECO:0000313" key="4">
    <source>
        <dbReference type="Proteomes" id="UP001381693"/>
    </source>
</evidence>
<proteinExistence type="predicted"/>
<keyword evidence="1" id="KW-0812">Transmembrane</keyword>
<dbReference type="InterPro" id="IPR054077">
    <property type="entry name" value="TMEM181_GOLD"/>
</dbReference>
<protein>
    <recommendedName>
        <fullName evidence="2">TMEM181 GOLD domain-containing protein</fullName>
    </recommendedName>
</protein>
<feature type="domain" description="TMEM181 GOLD" evidence="2">
    <location>
        <begin position="84"/>
        <end position="113"/>
    </location>
</feature>
<dbReference type="GO" id="GO:0015643">
    <property type="term" value="F:toxic substance binding"/>
    <property type="evidence" value="ECO:0007669"/>
    <property type="project" value="InterPro"/>
</dbReference>
<dbReference type="EMBL" id="JAXCGZ010015359">
    <property type="protein sequence ID" value="KAK7070453.1"/>
    <property type="molecule type" value="Genomic_DNA"/>
</dbReference>
<dbReference type="PANTHER" id="PTHR31918">
    <property type="entry name" value="TRANSMEMBRANE PROTEIN 181"/>
    <property type="match status" value="1"/>
</dbReference>
<evidence type="ECO:0000313" key="3">
    <source>
        <dbReference type="EMBL" id="KAK7070453.1"/>
    </source>
</evidence>
<organism evidence="3 4">
    <name type="scientific">Halocaridina rubra</name>
    <name type="common">Hawaiian red shrimp</name>
    <dbReference type="NCBI Taxonomy" id="373956"/>
    <lineage>
        <taxon>Eukaryota</taxon>
        <taxon>Metazoa</taxon>
        <taxon>Ecdysozoa</taxon>
        <taxon>Arthropoda</taxon>
        <taxon>Crustacea</taxon>
        <taxon>Multicrustacea</taxon>
        <taxon>Malacostraca</taxon>
        <taxon>Eumalacostraca</taxon>
        <taxon>Eucarida</taxon>
        <taxon>Decapoda</taxon>
        <taxon>Pleocyemata</taxon>
        <taxon>Caridea</taxon>
        <taxon>Atyoidea</taxon>
        <taxon>Atyidae</taxon>
        <taxon>Halocaridina</taxon>
    </lineage>
</organism>
<dbReference type="Proteomes" id="UP001381693">
    <property type="component" value="Unassembled WGS sequence"/>
</dbReference>
<evidence type="ECO:0000256" key="1">
    <source>
        <dbReference type="SAM" id="Phobius"/>
    </source>
</evidence>
<dbReference type="InterPro" id="IPR040416">
    <property type="entry name" value="TMEM181"/>
</dbReference>
<name>A0AAN8WXC3_HALRR</name>
<dbReference type="AlphaFoldDB" id="A0AAN8WXC3"/>
<keyword evidence="1" id="KW-0472">Membrane</keyword>